<evidence type="ECO:0000256" key="1">
    <source>
        <dbReference type="ARBA" id="ARBA00004141"/>
    </source>
</evidence>
<keyword evidence="3 7" id="KW-0812">Transmembrane</keyword>
<keyword evidence="9" id="KW-1185">Reference proteome</keyword>
<evidence type="ECO:0000256" key="2">
    <source>
        <dbReference type="ARBA" id="ARBA00005977"/>
    </source>
</evidence>
<dbReference type="SUPFAM" id="SSF103481">
    <property type="entry name" value="Multidrug resistance efflux transporter EmrE"/>
    <property type="match status" value="1"/>
</dbReference>
<feature type="transmembrane region" description="Helical" evidence="7">
    <location>
        <begin position="238"/>
        <end position="257"/>
    </location>
</feature>
<evidence type="ECO:0000256" key="5">
    <source>
        <dbReference type="ARBA" id="ARBA00023136"/>
    </source>
</evidence>
<reference evidence="8 9" key="1">
    <citation type="submission" date="2019-04" db="EMBL/GenBank/DDBJ databases">
        <title>Chromosome genome assembly for Takifugu flavidus.</title>
        <authorList>
            <person name="Xiao S."/>
        </authorList>
    </citation>
    <scope>NUCLEOTIDE SEQUENCE [LARGE SCALE GENOMIC DNA]</scope>
    <source>
        <strain evidence="8">HTHZ2018</strain>
        <tissue evidence="8">Muscle</tissue>
    </source>
</reference>
<comment type="subcellular location">
    <subcellularLocation>
        <location evidence="1">Membrane</location>
        <topology evidence="1">Multi-pass membrane protein</topology>
    </subcellularLocation>
</comment>
<evidence type="ECO:0000256" key="7">
    <source>
        <dbReference type="SAM" id="Phobius"/>
    </source>
</evidence>
<evidence type="ECO:0000256" key="6">
    <source>
        <dbReference type="SAM" id="MobiDB-lite"/>
    </source>
</evidence>
<feature type="transmembrane region" description="Helical" evidence="7">
    <location>
        <begin position="207"/>
        <end position="226"/>
    </location>
</feature>
<dbReference type="InterPro" id="IPR037185">
    <property type="entry name" value="EmrE-like"/>
</dbReference>
<gene>
    <name evidence="8" type="ORF">D4764_16G0004970</name>
</gene>
<comment type="similarity">
    <text evidence="2">Belongs to the TMEM234 family.</text>
</comment>
<organism evidence="8 9">
    <name type="scientific">Takifugu flavidus</name>
    <name type="common">sansaifugu</name>
    <dbReference type="NCBI Taxonomy" id="433684"/>
    <lineage>
        <taxon>Eukaryota</taxon>
        <taxon>Metazoa</taxon>
        <taxon>Chordata</taxon>
        <taxon>Craniata</taxon>
        <taxon>Vertebrata</taxon>
        <taxon>Euteleostomi</taxon>
        <taxon>Actinopterygii</taxon>
        <taxon>Neopterygii</taxon>
        <taxon>Teleostei</taxon>
        <taxon>Neoteleostei</taxon>
        <taxon>Acanthomorphata</taxon>
        <taxon>Eupercaria</taxon>
        <taxon>Tetraodontiformes</taxon>
        <taxon>Tetradontoidea</taxon>
        <taxon>Tetraodontidae</taxon>
        <taxon>Takifugu</taxon>
    </lineage>
</organism>
<feature type="compositionally biased region" description="Polar residues" evidence="6">
    <location>
        <begin position="1"/>
        <end position="22"/>
    </location>
</feature>
<dbReference type="EMBL" id="RHFK02000008">
    <property type="protein sequence ID" value="TWW72000.1"/>
    <property type="molecule type" value="Genomic_DNA"/>
</dbReference>
<keyword evidence="5 7" id="KW-0472">Membrane</keyword>
<dbReference type="GO" id="GO:0016020">
    <property type="term" value="C:membrane"/>
    <property type="evidence" value="ECO:0007669"/>
    <property type="project" value="UniProtKB-SubCell"/>
</dbReference>
<dbReference type="InterPro" id="IPR018908">
    <property type="entry name" value="TMEM234"/>
</dbReference>
<feature type="transmembrane region" description="Helical" evidence="7">
    <location>
        <begin position="35"/>
        <end position="55"/>
    </location>
</feature>
<comment type="caution">
    <text evidence="8">The sequence shown here is derived from an EMBL/GenBank/DDBJ whole genome shotgun (WGS) entry which is preliminary data.</text>
</comment>
<protein>
    <submittedName>
        <fullName evidence="8">Transmembrane protein 234</fullName>
    </submittedName>
</protein>
<evidence type="ECO:0000313" key="9">
    <source>
        <dbReference type="Proteomes" id="UP000324091"/>
    </source>
</evidence>
<dbReference type="Pfam" id="PF10639">
    <property type="entry name" value="TMEM234"/>
    <property type="match status" value="1"/>
</dbReference>
<dbReference type="Proteomes" id="UP000324091">
    <property type="component" value="Chromosome 16"/>
</dbReference>
<evidence type="ECO:0000256" key="3">
    <source>
        <dbReference type="ARBA" id="ARBA00022692"/>
    </source>
</evidence>
<sequence>MQASTASPVSNSTVPSNTTAVTKSKEQILIQSSGAMIALIVIGIIVILAILLIAMKTYNRRTHVSRVLGPSSGSKSRQKRTQSTMPLNTMGITSVSGSIANSSHPALESRFRLPRVELNSVEENHPEHFSTTTELLSLLLVSVLWGCTNPLLKRGAQGIEKVTKTNKVSQLLAEVKFLFLNFKYLIPFLLNQSGSLVYYYTLSTTELSFAVPVANALSFLCTLLTGKLLGEEFGGKKAVVGMVLTMVGITLCVISSIDEQDPREQNVTQIIH</sequence>
<dbReference type="PANTHER" id="PTHR28668">
    <property type="entry name" value="TRANSMEMBRANE PROTEIN 234"/>
    <property type="match status" value="1"/>
</dbReference>
<feature type="transmembrane region" description="Helical" evidence="7">
    <location>
        <begin position="184"/>
        <end position="201"/>
    </location>
</feature>
<keyword evidence="4 7" id="KW-1133">Transmembrane helix</keyword>
<name>A0A5C6P1M0_9TELE</name>
<evidence type="ECO:0000313" key="8">
    <source>
        <dbReference type="EMBL" id="TWW72000.1"/>
    </source>
</evidence>
<dbReference type="AlphaFoldDB" id="A0A5C6P1M0"/>
<proteinExistence type="inferred from homology"/>
<dbReference type="PANTHER" id="PTHR28668:SF1">
    <property type="entry name" value="TRANSMEMBRANE PROTEIN 234"/>
    <property type="match status" value="1"/>
</dbReference>
<feature type="region of interest" description="Disordered" evidence="6">
    <location>
        <begin position="1"/>
        <end position="23"/>
    </location>
</feature>
<evidence type="ECO:0000256" key="4">
    <source>
        <dbReference type="ARBA" id="ARBA00022989"/>
    </source>
</evidence>
<accession>A0A5C6P1M0</accession>